<dbReference type="Proteomes" id="UP001177744">
    <property type="component" value="Unassembled WGS sequence"/>
</dbReference>
<dbReference type="InterPro" id="IPR004244">
    <property type="entry name" value="Transposase_22"/>
</dbReference>
<feature type="compositionally biased region" description="Basic and acidic residues" evidence="2">
    <location>
        <begin position="48"/>
        <end position="71"/>
    </location>
</feature>
<comment type="caution">
    <text evidence="5">The sequence shown here is derived from an EMBL/GenBank/DDBJ whole genome shotgun (WGS) entry which is preliminary data.</text>
</comment>
<evidence type="ECO:0000259" key="4">
    <source>
        <dbReference type="Pfam" id="PF17490"/>
    </source>
</evidence>
<feature type="coiled-coil region" evidence="1">
    <location>
        <begin position="165"/>
        <end position="214"/>
    </location>
</feature>
<sequence>MKRSNIRIIGVPEQQEEEQRLENLFEEIMSENFPDVGKKKSHTSTENPKQDEPEKTHTKTHHNYDGKCSRQRENLKGCKRETEKTHEARKEWKEIYKVMQRKGLNPRILYSARLSFKIEGETRSFTDKKKAKGVYHYQASNARNAKGTGVKRRNKKSYGLRREDRAILKEKNQEEMKKNQEEMKNDITAVKNSLESIKSRLEEAEDRISELEDKVGENTK</sequence>
<gene>
    <name evidence="5" type="ORF">QTO34_000241</name>
</gene>
<name>A0AA40IC74_CNENI</name>
<feature type="domain" description="L1 transposable element RRM" evidence="3">
    <location>
        <begin position="3"/>
        <end position="40"/>
    </location>
</feature>
<evidence type="ECO:0000256" key="2">
    <source>
        <dbReference type="SAM" id="MobiDB-lite"/>
    </source>
</evidence>
<organism evidence="5 6">
    <name type="scientific">Cnephaeus nilssonii</name>
    <name type="common">Northern bat</name>
    <name type="synonym">Eptesicus nilssonii</name>
    <dbReference type="NCBI Taxonomy" id="3371016"/>
    <lineage>
        <taxon>Eukaryota</taxon>
        <taxon>Metazoa</taxon>
        <taxon>Chordata</taxon>
        <taxon>Craniata</taxon>
        <taxon>Vertebrata</taxon>
        <taxon>Euteleostomi</taxon>
        <taxon>Mammalia</taxon>
        <taxon>Eutheria</taxon>
        <taxon>Laurasiatheria</taxon>
        <taxon>Chiroptera</taxon>
        <taxon>Yangochiroptera</taxon>
        <taxon>Vespertilionidae</taxon>
        <taxon>Cnephaeus</taxon>
    </lineage>
</organism>
<reference evidence="5" key="1">
    <citation type="submission" date="2023-06" db="EMBL/GenBank/DDBJ databases">
        <title>Reference genome for the Northern bat (Eptesicus nilssonii), a most northern bat species.</title>
        <authorList>
            <person name="Laine V.N."/>
            <person name="Pulliainen A.T."/>
            <person name="Lilley T.M."/>
        </authorList>
    </citation>
    <scope>NUCLEOTIDE SEQUENCE</scope>
    <source>
        <strain evidence="5">BLF_Eptnil</strain>
        <tissue evidence="5">Kidney</tissue>
    </source>
</reference>
<proteinExistence type="predicted"/>
<keyword evidence="1" id="KW-0175">Coiled coil</keyword>
<evidence type="ECO:0000313" key="6">
    <source>
        <dbReference type="Proteomes" id="UP001177744"/>
    </source>
</evidence>
<keyword evidence="6" id="KW-1185">Reference proteome</keyword>
<dbReference type="Gene3D" id="3.30.250.20">
    <property type="entry name" value="L1 transposable element, C-terminal domain"/>
    <property type="match status" value="1"/>
</dbReference>
<evidence type="ECO:0000256" key="1">
    <source>
        <dbReference type="SAM" id="Coils"/>
    </source>
</evidence>
<accession>A0AA40IC74</accession>
<evidence type="ECO:0000259" key="3">
    <source>
        <dbReference type="Pfam" id="PF02994"/>
    </source>
</evidence>
<dbReference type="EMBL" id="JAULJE010000001">
    <property type="protein sequence ID" value="KAK1346385.1"/>
    <property type="molecule type" value="Genomic_DNA"/>
</dbReference>
<dbReference type="InterPro" id="IPR043636">
    <property type="entry name" value="L1_RRM_dom"/>
</dbReference>
<feature type="domain" description="L1 transposable element dsRBD-like" evidence="4">
    <location>
        <begin position="85"/>
        <end position="129"/>
    </location>
</feature>
<dbReference type="InterPro" id="IPR035300">
    <property type="entry name" value="L1_dsRBD"/>
</dbReference>
<dbReference type="PANTHER" id="PTHR11505">
    <property type="entry name" value="L1 TRANSPOSABLE ELEMENT-RELATED"/>
    <property type="match status" value="1"/>
</dbReference>
<evidence type="ECO:0000313" key="5">
    <source>
        <dbReference type="EMBL" id="KAK1346385.1"/>
    </source>
</evidence>
<protein>
    <submittedName>
        <fullName evidence="5">Uncharacterized protein</fullName>
    </submittedName>
</protein>
<feature type="region of interest" description="Disordered" evidence="2">
    <location>
        <begin position="26"/>
        <end position="71"/>
    </location>
</feature>
<dbReference type="AlphaFoldDB" id="A0AA40IC74"/>
<dbReference type="Pfam" id="PF02994">
    <property type="entry name" value="Transposase_22"/>
    <property type="match status" value="1"/>
</dbReference>
<dbReference type="InterPro" id="IPR042566">
    <property type="entry name" value="L1_C"/>
</dbReference>
<dbReference type="Pfam" id="PF17490">
    <property type="entry name" value="Tnp_22_dsRBD"/>
    <property type="match status" value="1"/>
</dbReference>